<dbReference type="AlphaFoldDB" id="A0A1R4HC22"/>
<dbReference type="RefSeq" id="WP_087147522.1">
    <property type="nucleotide sequence ID" value="NZ_FUKJ01000291.1"/>
</dbReference>
<dbReference type="EMBL" id="FUKJ01000291">
    <property type="protein sequence ID" value="SJM93785.1"/>
    <property type="molecule type" value="Genomic_DNA"/>
</dbReference>
<gene>
    <name evidence="2" type="ORF">CRENPOLYSF2_3600001</name>
</gene>
<feature type="signal peptide" evidence="1">
    <location>
        <begin position="1"/>
        <end position="20"/>
    </location>
</feature>
<name>A0A1R4HC22_9GAMM</name>
<evidence type="ECO:0000256" key="1">
    <source>
        <dbReference type="SAM" id="SignalP"/>
    </source>
</evidence>
<evidence type="ECO:0000313" key="3">
    <source>
        <dbReference type="Proteomes" id="UP000195442"/>
    </source>
</evidence>
<feature type="chain" id="PRO_5013386013" description="Spore coat protein U domain-containing protein" evidence="1">
    <location>
        <begin position="21"/>
        <end position="153"/>
    </location>
</feature>
<proteinExistence type="predicted"/>
<evidence type="ECO:0000313" key="2">
    <source>
        <dbReference type="EMBL" id="SJM93785.1"/>
    </source>
</evidence>
<keyword evidence="1" id="KW-0732">Signal</keyword>
<reference evidence="3" key="1">
    <citation type="submission" date="2017-02" db="EMBL/GenBank/DDBJ databases">
        <authorList>
            <person name="Daims H."/>
        </authorList>
    </citation>
    <scope>NUCLEOTIDE SEQUENCE [LARGE SCALE GENOMIC DNA]</scope>
</reference>
<accession>A0A1R4HC22</accession>
<protein>
    <recommendedName>
        <fullName evidence="4">Spore coat protein U domain-containing protein</fullName>
    </recommendedName>
</protein>
<dbReference type="Proteomes" id="UP000195442">
    <property type="component" value="Unassembled WGS sequence"/>
</dbReference>
<sequence>MKSSKYLLLILSLASVFVQAETIETHVQPMAPGAPGTTTKVCGKVVLIKRNSGTLIQGLTTANLKPYKSSESVLGSGSRYRSRNFSLTYSLTASTTPIQAGLYDLCLTPSGAGLVWQKPDTTAYAYFYYIHGIVHGNNNSDNGIFEITLNSQN</sequence>
<keyword evidence="3" id="KW-1185">Reference proteome</keyword>
<evidence type="ECO:0008006" key="4">
    <source>
        <dbReference type="Google" id="ProtNLM"/>
    </source>
</evidence>
<organism evidence="2 3">
    <name type="scientific">Crenothrix polyspora</name>
    <dbReference type="NCBI Taxonomy" id="360316"/>
    <lineage>
        <taxon>Bacteria</taxon>
        <taxon>Pseudomonadati</taxon>
        <taxon>Pseudomonadota</taxon>
        <taxon>Gammaproteobacteria</taxon>
        <taxon>Methylococcales</taxon>
        <taxon>Crenotrichaceae</taxon>
        <taxon>Crenothrix</taxon>
    </lineage>
</organism>